<dbReference type="PANTHER" id="PTHR42776">
    <property type="entry name" value="SERINE PEPTIDASE S9 FAMILY MEMBER"/>
    <property type="match status" value="1"/>
</dbReference>
<name>A0AAE8N0I4_9PEZI</name>
<dbReference type="EMBL" id="ONZQ02000010">
    <property type="protein sequence ID" value="SPO04221.1"/>
    <property type="molecule type" value="Genomic_DNA"/>
</dbReference>
<organism evidence="8 9">
    <name type="scientific">Cephalotrichum gorgonifer</name>
    <dbReference type="NCBI Taxonomy" id="2041049"/>
    <lineage>
        <taxon>Eukaryota</taxon>
        <taxon>Fungi</taxon>
        <taxon>Dikarya</taxon>
        <taxon>Ascomycota</taxon>
        <taxon>Pezizomycotina</taxon>
        <taxon>Sordariomycetes</taxon>
        <taxon>Hypocreomycetidae</taxon>
        <taxon>Microascales</taxon>
        <taxon>Microascaceae</taxon>
        <taxon>Cephalotrichum</taxon>
    </lineage>
</organism>
<evidence type="ECO:0000256" key="2">
    <source>
        <dbReference type="ARBA" id="ARBA00022670"/>
    </source>
</evidence>
<evidence type="ECO:0000256" key="3">
    <source>
        <dbReference type="ARBA" id="ARBA00022729"/>
    </source>
</evidence>
<dbReference type="PANTHER" id="PTHR42776:SF13">
    <property type="entry name" value="DIPEPTIDYL-PEPTIDASE 5"/>
    <property type="match status" value="1"/>
</dbReference>
<evidence type="ECO:0000256" key="5">
    <source>
        <dbReference type="ARBA" id="ARBA00022825"/>
    </source>
</evidence>
<keyword evidence="9" id="KW-1185">Reference proteome</keyword>
<comment type="similarity">
    <text evidence="1">Belongs to the peptidase S9C family.</text>
</comment>
<dbReference type="CDD" id="cd00298">
    <property type="entry name" value="ACD_sHsps_p23-like"/>
    <property type="match status" value="1"/>
</dbReference>
<dbReference type="SUPFAM" id="SSF53474">
    <property type="entry name" value="alpha/beta-Hydrolases"/>
    <property type="match status" value="1"/>
</dbReference>
<feature type="domain" description="Peptidase S9 prolyl oligopeptidase catalytic" evidence="7">
    <location>
        <begin position="480"/>
        <end position="689"/>
    </location>
</feature>
<keyword evidence="3" id="KW-0732">Signal</keyword>
<dbReference type="AlphaFoldDB" id="A0AAE8N0I4"/>
<accession>A0AAE8N0I4</accession>
<gene>
    <name evidence="8" type="ORF">DNG_06904</name>
</gene>
<dbReference type="SUPFAM" id="SSF82171">
    <property type="entry name" value="DPP6 N-terminal domain-like"/>
    <property type="match status" value="1"/>
</dbReference>
<evidence type="ECO:0000256" key="4">
    <source>
        <dbReference type="ARBA" id="ARBA00022801"/>
    </source>
</evidence>
<dbReference type="Pfam" id="PF00326">
    <property type="entry name" value="Peptidase_S9"/>
    <property type="match status" value="1"/>
</dbReference>
<dbReference type="InterPro" id="IPR011042">
    <property type="entry name" value="6-blade_b-propeller_TolB-like"/>
</dbReference>
<dbReference type="GO" id="GO:0006508">
    <property type="term" value="P:proteolysis"/>
    <property type="evidence" value="ECO:0007669"/>
    <property type="project" value="UniProtKB-KW"/>
</dbReference>
<evidence type="ECO:0000259" key="7">
    <source>
        <dbReference type="Pfam" id="PF00326"/>
    </source>
</evidence>
<keyword evidence="2" id="KW-0645">Protease</keyword>
<evidence type="ECO:0000256" key="6">
    <source>
        <dbReference type="ARBA" id="ARBA00032829"/>
    </source>
</evidence>
<keyword evidence="5" id="KW-0720">Serine protease</keyword>
<dbReference type="Gene3D" id="2.120.10.30">
    <property type="entry name" value="TolB, C-terminal domain"/>
    <property type="match status" value="1"/>
</dbReference>
<dbReference type="Gene3D" id="3.40.50.1820">
    <property type="entry name" value="alpha/beta hydrolase"/>
    <property type="match status" value="1"/>
</dbReference>
<protein>
    <recommendedName>
        <fullName evidence="6">Dipeptidyl-peptidase V</fullName>
    </recommendedName>
</protein>
<dbReference type="GO" id="GO:0004252">
    <property type="term" value="F:serine-type endopeptidase activity"/>
    <property type="evidence" value="ECO:0007669"/>
    <property type="project" value="TreeGrafter"/>
</dbReference>
<keyword evidence="4" id="KW-0378">Hydrolase</keyword>
<dbReference type="InterPro" id="IPR029058">
    <property type="entry name" value="AB_hydrolase_fold"/>
</dbReference>
<sequence>MTLQAAKFTPEILISSPRRGPGIPNPSGTSVLYTCSSYSFETHSKTETIRLLDVKTGETSVISENPSYKEPTWVGDREILVLDVSASDEDVTALLYWDLSSGSEPETIHRFAGNLSNLKVKRVSEHELAFACTAETTLDGKIRQPHKEAKPRSSAQVYSQLYVRHWDTWQAQSRNSIWYGLLKEEGGRYGLEKPGLVNALAGTKLECPIPPFGGAEDFDISSSGIIFVSRDPAIDPSYYTKSDLYYVPLASFAQAKPPTPQVVKTKGLSGYSVSPTFSRDGKKVAFCRMRNIQYEADKTRLLLIPDIDRLEEVHEFYSTGDGEGAWDFSPSGIEWSIDDSELYVTAERHGKNVLWRLPSSPERAKELPEPIYTEDSTSHYTLLSGTDSRLLISTSSLVESSRYSVLDPATKEITILSSATKNGKTIGLSRSQVSDFWFTGCDDRRVHALVMKPSTFDAAKKYPLAFLVHGGPQGSWGDSWSTRWNPAVYAEQGYVVVLPNPTGSTGYGQEFTDRIQNEWGGRPYQDLERCWEHISATMPYVDVENGVTLGASYGGYMMNWIQGHPLGRKFKAMVCHDGIFSTMNQWSMDEIFFPTREFGGTIWENRAMYEKWDPMRFTDKWATPMLVIHGDRDYRVPMTEGLATFNVLQGRGIPSRLLVFPDENHWVLKHENSLVWHREVLGFINKYSGIDEQDSDQVKGVESLSI</sequence>
<dbReference type="InterPro" id="IPR001375">
    <property type="entry name" value="Peptidase_S9_cat"/>
</dbReference>
<evidence type="ECO:0000313" key="9">
    <source>
        <dbReference type="Proteomes" id="UP001187682"/>
    </source>
</evidence>
<dbReference type="FunFam" id="3.40.50.1820:FF:000028">
    <property type="entry name" value="S9 family peptidase"/>
    <property type="match status" value="1"/>
</dbReference>
<reference evidence="8" key="1">
    <citation type="submission" date="2018-03" db="EMBL/GenBank/DDBJ databases">
        <authorList>
            <person name="Guldener U."/>
        </authorList>
    </citation>
    <scope>NUCLEOTIDE SEQUENCE</scope>
</reference>
<dbReference type="Proteomes" id="UP001187682">
    <property type="component" value="Unassembled WGS sequence"/>
</dbReference>
<comment type="caution">
    <text evidence="8">The sequence shown here is derived from an EMBL/GenBank/DDBJ whole genome shotgun (WGS) entry which is preliminary data.</text>
</comment>
<evidence type="ECO:0000256" key="1">
    <source>
        <dbReference type="ARBA" id="ARBA00010040"/>
    </source>
</evidence>
<evidence type="ECO:0000313" key="8">
    <source>
        <dbReference type="EMBL" id="SPO04221.1"/>
    </source>
</evidence>
<proteinExistence type="inferred from homology"/>